<dbReference type="AlphaFoldDB" id="A0A381N3R0"/>
<evidence type="ECO:0000256" key="7">
    <source>
        <dbReference type="SAM" id="MobiDB-lite"/>
    </source>
</evidence>
<dbReference type="Pfam" id="PF02618">
    <property type="entry name" value="YceG"/>
    <property type="match status" value="1"/>
</dbReference>
<dbReference type="CDD" id="cd08010">
    <property type="entry name" value="MltG_like"/>
    <property type="match status" value="1"/>
</dbReference>
<evidence type="ECO:0000256" key="4">
    <source>
        <dbReference type="ARBA" id="ARBA00023136"/>
    </source>
</evidence>
<dbReference type="NCBIfam" id="TIGR00247">
    <property type="entry name" value="endolytic transglycosylase MltG"/>
    <property type="match status" value="1"/>
</dbReference>
<proteinExistence type="inferred from homology"/>
<protein>
    <recommendedName>
        <fullName evidence="10">Endolytic murein transglycosylase</fullName>
    </recommendedName>
</protein>
<evidence type="ECO:0000256" key="6">
    <source>
        <dbReference type="ARBA" id="ARBA00023316"/>
    </source>
</evidence>
<dbReference type="HAMAP" id="MF_02065">
    <property type="entry name" value="MltG"/>
    <property type="match status" value="1"/>
</dbReference>
<dbReference type="PANTHER" id="PTHR30518:SF2">
    <property type="entry name" value="ENDOLYTIC MUREIN TRANSGLYCOSYLASE"/>
    <property type="match status" value="1"/>
</dbReference>
<evidence type="ECO:0000256" key="1">
    <source>
        <dbReference type="ARBA" id="ARBA00022475"/>
    </source>
</evidence>
<dbReference type="EMBL" id="UINC01000111">
    <property type="protein sequence ID" value="SUZ49260.1"/>
    <property type="molecule type" value="Genomic_DNA"/>
</dbReference>
<feature type="transmembrane region" description="Helical" evidence="8">
    <location>
        <begin position="42"/>
        <end position="59"/>
    </location>
</feature>
<keyword evidence="3 8" id="KW-1133">Transmembrane helix</keyword>
<reference evidence="9" key="1">
    <citation type="submission" date="2018-05" db="EMBL/GenBank/DDBJ databases">
        <authorList>
            <person name="Lanie J.A."/>
            <person name="Ng W.-L."/>
            <person name="Kazmierczak K.M."/>
            <person name="Andrzejewski T.M."/>
            <person name="Davidsen T.M."/>
            <person name="Wayne K.J."/>
            <person name="Tettelin H."/>
            <person name="Glass J.I."/>
            <person name="Rusch D."/>
            <person name="Podicherti R."/>
            <person name="Tsui H.-C.T."/>
            <person name="Winkler M.E."/>
        </authorList>
    </citation>
    <scope>NUCLEOTIDE SEQUENCE</scope>
</reference>
<gene>
    <name evidence="9" type="ORF">METZ01_LOCUS2114</name>
</gene>
<dbReference type="PANTHER" id="PTHR30518">
    <property type="entry name" value="ENDOLYTIC MUREIN TRANSGLYCOSYLASE"/>
    <property type="match status" value="1"/>
</dbReference>
<keyword evidence="1" id="KW-1003">Cell membrane</keyword>
<keyword evidence="6" id="KW-0961">Cell wall biogenesis/degradation</keyword>
<name>A0A381N3R0_9ZZZZ</name>
<accession>A0A381N3R0</accession>
<evidence type="ECO:0008006" key="10">
    <source>
        <dbReference type="Google" id="ProtNLM"/>
    </source>
</evidence>
<dbReference type="GO" id="GO:0071555">
    <property type="term" value="P:cell wall organization"/>
    <property type="evidence" value="ECO:0007669"/>
    <property type="project" value="UniProtKB-KW"/>
</dbReference>
<dbReference type="InterPro" id="IPR003770">
    <property type="entry name" value="MLTG-like"/>
</dbReference>
<evidence type="ECO:0000256" key="3">
    <source>
        <dbReference type="ARBA" id="ARBA00022989"/>
    </source>
</evidence>
<sequence>MSLRGFRPPPPRQRRAKTANSEGREGVEYETVFVRKGKGTTLALLFLLLLIVIAAWGVLKAVQWGREQLDPPGAQGAAINLTLPPGVSTSGISKILEQYNVIPDARAYEWYVRLKGAPLFQAGDYTFHTNSAVWEALDVLQAGPRYVEENIRIRVTIPEGLTVRQIIREIDETEGIPFSGAQFEDELRMQHVVSNYAPSPSAMPPGAIEPYEGLLFPDTYYLGPDSTPEELLTQMVTRFDEVLTRLGYGAAPQTVGMSAYQTVVLASLIEREARVGSERAKISRVIHNRLAANWSLGIDASIIYVTGNTQLTLTDLQTESPYNTRLVKGLPPTPIGSAGEASLEAAMAPLPGQWMYYVLADEDGRHNFSVSTEEFERDKAKCQERGLCG</sequence>
<evidence type="ECO:0000256" key="8">
    <source>
        <dbReference type="SAM" id="Phobius"/>
    </source>
</evidence>
<keyword evidence="2 8" id="KW-0812">Transmembrane</keyword>
<evidence type="ECO:0000256" key="2">
    <source>
        <dbReference type="ARBA" id="ARBA00022692"/>
    </source>
</evidence>
<organism evidence="9">
    <name type="scientific">marine metagenome</name>
    <dbReference type="NCBI Taxonomy" id="408172"/>
    <lineage>
        <taxon>unclassified sequences</taxon>
        <taxon>metagenomes</taxon>
        <taxon>ecological metagenomes</taxon>
    </lineage>
</organism>
<feature type="region of interest" description="Disordered" evidence="7">
    <location>
        <begin position="1"/>
        <end position="23"/>
    </location>
</feature>
<evidence type="ECO:0000313" key="9">
    <source>
        <dbReference type="EMBL" id="SUZ49260.1"/>
    </source>
</evidence>
<evidence type="ECO:0000256" key="5">
    <source>
        <dbReference type="ARBA" id="ARBA00023239"/>
    </source>
</evidence>
<dbReference type="Gene3D" id="3.30.1490.480">
    <property type="entry name" value="Endolytic murein transglycosylase"/>
    <property type="match status" value="1"/>
</dbReference>
<keyword evidence="4 8" id="KW-0472">Membrane</keyword>
<dbReference type="GO" id="GO:0016829">
    <property type="term" value="F:lyase activity"/>
    <property type="evidence" value="ECO:0007669"/>
    <property type="project" value="UniProtKB-KW"/>
</dbReference>
<keyword evidence="5" id="KW-0456">Lyase</keyword>